<sequence length="212" mass="23622">MRTAIRNFFVLVICLIAIVCTAVLTQSYWHEDDYKVAEEAKEQQLTKLTNKSIEVTSSSDSVELASYQDEQSAEVAFRRFPTRTVLATGYTAGYESTGKTKDHPQYGITYSGLQVQRGSLSTIAADLNHFPLGTVLYIPDYGYGIVMDIGGAIKGNKIDLYYEDVDDVYNNWGKKEVEVYVIEEGDGSVTEADLNQWEQAISTETVPVVQTN</sequence>
<organism evidence="3 4">
    <name type="scientific">Alkalibacillus salilacus</name>
    <dbReference type="NCBI Taxonomy" id="284582"/>
    <lineage>
        <taxon>Bacteria</taxon>
        <taxon>Bacillati</taxon>
        <taxon>Bacillota</taxon>
        <taxon>Bacilli</taxon>
        <taxon>Bacillales</taxon>
        <taxon>Bacillaceae</taxon>
        <taxon>Alkalibacillus</taxon>
    </lineage>
</organism>
<keyword evidence="1" id="KW-0732">Signal</keyword>
<dbReference type="PANTHER" id="PTHR39160:SF4">
    <property type="entry name" value="RESUSCITATION-PROMOTING FACTOR RPFB"/>
    <property type="match status" value="1"/>
</dbReference>
<dbReference type="InterPro" id="IPR051933">
    <property type="entry name" value="Resuscitation_pf_RpfB"/>
</dbReference>
<dbReference type="SUPFAM" id="SSF50685">
    <property type="entry name" value="Barwin-like endoglucanases"/>
    <property type="match status" value="1"/>
</dbReference>
<evidence type="ECO:0000259" key="2">
    <source>
        <dbReference type="Pfam" id="PF06725"/>
    </source>
</evidence>
<gene>
    <name evidence="3" type="ORF">J2S77_001482</name>
</gene>
<evidence type="ECO:0000313" key="4">
    <source>
        <dbReference type="Proteomes" id="UP001224359"/>
    </source>
</evidence>
<dbReference type="Gene3D" id="2.40.40.10">
    <property type="entry name" value="RlpA-like domain"/>
    <property type="match status" value="1"/>
</dbReference>
<dbReference type="Proteomes" id="UP001224359">
    <property type="component" value="Unassembled WGS sequence"/>
</dbReference>
<evidence type="ECO:0000256" key="1">
    <source>
        <dbReference type="ARBA" id="ARBA00022729"/>
    </source>
</evidence>
<dbReference type="InterPro" id="IPR036908">
    <property type="entry name" value="RlpA-like_sf"/>
</dbReference>
<keyword evidence="4" id="KW-1185">Reference proteome</keyword>
<name>A0ABT9VEX5_9BACI</name>
<feature type="domain" description="3D" evidence="2">
    <location>
        <begin position="121"/>
        <end position="182"/>
    </location>
</feature>
<protein>
    <submittedName>
        <fullName evidence="3">3D (Asp-Asp-Asp) domain-containing protein</fullName>
    </submittedName>
</protein>
<dbReference type="RefSeq" id="WP_306976023.1">
    <property type="nucleotide sequence ID" value="NZ_JAUSTQ010000005.1"/>
</dbReference>
<dbReference type="CDD" id="cd22786">
    <property type="entry name" value="DPBB_YuiC-like"/>
    <property type="match status" value="1"/>
</dbReference>
<reference evidence="3 4" key="1">
    <citation type="submission" date="2023-07" db="EMBL/GenBank/DDBJ databases">
        <title>Genomic Encyclopedia of Type Strains, Phase IV (KMG-IV): sequencing the most valuable type-strain genomes for metagenomic binning, comparative biology and taxonomic classification.</title>
        <authorList>
            <person name="Goeker M."/>
        </authorList>
    </citation>
    <scope>NUCLEOTIDE SEQUENCE [LARGE SCALE GENOMIC DNA]</scope>
    <source>
        <strain evidence="3 4">DSM 16460</strain>
    </source>
</reference>
<accession>A0ABT9VEX5</accession>
<dbReference type="Pfam" id="PF06725">
    <property type="entry name" value="3D"/>
    <property type="match status" value="1"/>
</dbReference>
<comment type="caution">
    <text evidence="3">The sequence shown here is derived from an EMBL/GenBank/DDBJ whole genome shotgun (WGS) entry which is preliminary data.</text>
</comment>
<dbReference type="EMBL" id="JAUSTQ010000005">
    <property type="protein sequence ID" value="MDQ0159498.1"/>
    <property type="molecule type" value="Genomic_DNA"/>
</dbReference>
<evidence type="ECO:0000313" key="3">
    <source>
        <dbReference type="EMBL" id="MDQ0159498.1"/>
    </source>
</evidence>
<dbReference type="PANTHER" id="PTHR39160">
    <property type="entry name" value="CELL WALL-BINDING PROTEIN YOCH"/>
    <property type="match status" value="1"/>
</dbReference>
<dbReference type="InterPro" id="IPR010611">
    <property type="entry name" value="3D_dom"/>
</dbReference>
<proteinExistence type="predicted"/>